<dbReference type="InterPro" id="IPR017853">
    <property type="entry name" value="GH"/>
</dbReference>
<keyword evidence="3 5" id="KW-0378">Hydrolase</keyword>
<dbReference type="InterPro" id="IPR041233">
    <property type="entry name" value="Melibiase_C"/>
</dbReference>
<evidence type="ECO:0000256" key="4">
    <source>
        <dbReference type="ARBA" id="ARBA00023295"/>
    </source>
</evidence>
<dbReference type="PRINTS" id="PR00740">
    <property type="entry name" value="GLHYDRLASE27"/>
</dbReference>
<dbReference type="Pfam" id="PF17801">
    <property type="entry name" value="Melibiase_C"/>
    <property type="match status" value="1"/>
</dbReference>
<evidence type="ECO:0000313" key="8">
    <source>
        <dbReference type="EMBL" id="SFV32433.1"/>
    </source>
</evidence>
<name>A0A1I7NCZ8_9BACT</name>
<gene>
    <name evidence="8" type="ORF">SAMN05660895_1343</name>
</gene>
<protein>
    <recommendedName>
        <fullName evidence="5">Alpha-galactosidase</fullName>
        <ecNumber evidence="5">3.2.1.22</ecNumber>
    </recommendedName>
    <alternativeName>
        <fullName evidence="5">Melibiase</fullName>
    </alternativeName>
</protein>
<keyword evidence="2 6" id="KW-0732">Signal</keyword>
<dbReference type="EC" id="3.2.1.22" evidence="5"/>
<dbReference type="AlphaFoldDB" id="A0A1I7NCZ8"/>
<organism evidence="8 9">
    <name type="scientific">Thermoflavifilum thermophilum</name>
    <dbReference type="NCBI Taxonomy" id="1393122"/>
    <lineage>
        <taxon>Bacteria</taxon>
        <taxon>Pseudomonadati</taxon>
        <taxon>Bacteroidota</taxon>
        <taxon>Chitinophagia</taxon>
        <taxon>Chitinophagales</taxon>
        <taxon>Chitinophagaceae</taxon>
        <taxon>Thermoflavifilum</taxon>
    </lineage>
</organism>
<dbReference type="SUPFAM" id="SSF51011">
    <property type="entry name" value="Glycosyl hydrolase domain"/>
    <property type="match status" value="1"/>
</dbReference>
<dbReference type="Proteomes" id="UP000199537">
    <property type="component" value="Unassembled WGS sequence"/>
</dbReference>
<dbReference type="OrthoDB" id="9807519at2"/>
<dbReference type="Gene3D" id="3.20.20.70">
    <property type="entry name" value="Aldolase class I"/>
    <property type="match status" value="1"/>
</dbReference>
<accession>A0A1I7NCZ8</accession>
<sequence>MFKFSVSRLLCLSGICFSALYFSASAQSSQASSVTPNGLAPTPPMGWNSWNHFGCNIDENIIKEMADAMVSSGMKDAGYEYINIDDCWMDTVRDAQGRLQADPKRFPHGIKWLADYVHSKGLKLGIYSSAGTKTCAGYPASLDHEEIDAKTFASWGVDYLKYDNCYNQGRPLIERYQAMQQALAHCGRPIVFSICEWGLENPWEWAPRLGNLWRTTGDIRDSWESVMSILDQQVGLASYAGPGHWNDPDMLEVGNGGMTTTEYRAHFSLWCILAAPLIAGNDLRHMSPETKEILTNRDMIAVDQDPLGKEGYKLQDDGDEEIWVKEMADGSRVVLFLNRGEHTAFMTTDAHQVGLPDAPQYRLRDLWSHKESHTESLIRGFVPSHGVLVFRVWPVKS</sequence>
<keyword evidence="4 5" id="KW-0326">Glycosidase</keyword>
<evidence type="ECO:0000256" key="5">
    <source>
        <dbReference type="RuleBase" id="RU361168"/>
    </source>
</evidence>
<feature type="chain" id="PRO_5011636751" description="Alpha-galactosidase" evidence="6">
    <location>
        <begin position="27"/>
        <end position="397"/>
    </location>
</feature>
<evidence type="ECO:0000313" key="9">
    <source>
        <dbReference type="Proteomes" id="UP000199537"/>
    </source>
</evidence>
<dbReference type="FunFam" id="3.20.20.70:FF:000093">
    <property type="entry name" value="Alpha-galactosidase"/>
    <property type="match status" value="1"/>
</dbReference>
<dbReference type="Gene3D" id="2.60.40.1180">
    <property type="entry name" value="Golgi alpha-mannosidase II"/>
    <property type="match status" value="1"/>
</dbReference>
<dbReference type="GO" id="GO:0004557">
    <property type="term" value="F:alpha-galactosidase activity"/>
    <property type="evidence" value="ECO:0007669"/>
    <property type="project" value="UniProtKB-EC"/>
</dbReference>
<evidence type="ECO:0000256" key="3">
    <source>
        <dbReference type="ARBA" id="ARBA00022801"/>
    </source>
</evidence>
<evidence type="ECO:0000256" key="6">
    <source>
        <dbReference type="SAM" id="SignalP"/>
    </source>
</evidence>
<evidence type="ECO:0000256" key="2">
    <source>
        <dbReference type="ARBA" id="ARBA00022729"/>
    </source>
</evidence>
<dbReference type="PANTHER" id="PTHR11452:SF75">
    <property type="entry name" value="ALPHA-GALACTOSIDASE MEL1"/>
    <property type="match status" value="1"/>
</dbReference>
<dbReference type="STRING" id="1393122.SAMN05660895_1343"/>
<dbReference type="GO" id="GO:0005975">
    <property type="term" value="P:carbohydrate metabolic process"/>
    <property type="evidence" value="ECO:0007669"/>
    <property type="project" value="InterPro"/>
</dbReference>
<dbReference type="InterPro" id="IPR002241">
    <property type="entry name" value="Glyco_hydro_27"/>
</dbReference>
<dbReference type="CDD" id="cd14792">
    <property type="entry name" value="GH27"/>
    <property type="match status" value="1"/>
</dbReference>
<dbReference type="InterPro" id="IPR000111">
    <property type="entry name" value="Glyco_hydro_27/36_CS"/>
</dbReference>
<dbReference type="PANTHER" id="PTHR11452">
    <property type="entry name" value="ALPHA-GALACTOSIDASE/ALPHA-N-ACETYLGALACTOSAMINIDASE"/>
    <property type="match status" value="1"/>
</dbReference>
<proteinExistence type="inferred from homology"/>
<feature type="domain" description="Alpha galactosidase C-terminal" evidence="7">
    <location>
        <begin position="317"/>
        <end position="392"/>
    </location>
</feature>
<evidence type="ECO:0000256" key="1">
    <source>
        <dbReference type="ARBA" id="ARBA00009743"/>
    </source>
</evidence>
<dbReference type="PROSITE" id="PS00512">
    <property type="entry name" value="ALPHA_GALACTOSIDASE"/>
    <property type="match status" value="1"/>
</dbReference>
<keyword evidence="5" id="KW-1015">Disulfide bond</keyword>
<dbReference type="InterPro" id="IPR013785">
    <property type="entry name" value="Aldolase_TIM"/>
</dbReference>
<keyword evidence="9" id="KW-1185">Reference proteome</keyword>
<evidence type="ECO:0000259" key="7">
    <source>
        <dbReference type="Pfam" id="PF17801"/>
    </source>
</evidence>
<dbReference type="Pfam" id="PF16499">
    <property type="entry name" value="Melibiase_2"/>
    <property type="match status" value="1"/>
</dbReference>
<comment type="similarity">
    <text evidence="1 5">Belongs to the glycosyl hydrolase 27 family.</text>
</comment>
<feature type="signal peptide" evidence="6">
    <location>
        <begin position="1"/>
        <end position="26"/>
    </location>
</feature>
<comment type="catalytic activity">
    <reaction evidence="5">
        <text>Hydrolysis of terminal, non-reducing alpha-D-galactose residues in alpha-D-galactosides, including galactose oligosaccharides, galactomannans and galactolipids.</text>
        <dbReference type="EC" id="3.2.1.22"/>
    </reaction>
</comment>
<dbReference type="RefSeq" id="WP_092459162.1">
    <property type="nucleotide sequence ID" value="NZ_FPCJ01000001.1"/>
</dbReference>
<dbReference type="SUPFAM" id="SSF51445">
    <property type="entry name" value="(Trans)glycosidases"/>
    <property type="match status" value="1"/>
</dbReference>
<dbReference type="EMBL" id="FPCJ01000001">
    <property type="protein sequence ID" value="SFV32433.1"/>
    <property type="molecule type" value="Genomic_DNA"/>
</dbReference>
<reference evidence="9" key="1">
    <citation type="submission" date="2016-10" db="EMBL/GenBank/DDBJ databases">
        <authorList>
            <person name="Varghese N."/>
            <person name="Submissions S."/>
        </authorList>
    </citation>
    <scope>NUCLEOTIDE SEQUENCE [LARGE SCALE GENOMIC DNA]</scope>
    <source>
        <strain evidence="9">DSM 14807</strain>
    </source>
</reference>
<dbReference type="InterPro" id="IPR013780">
    <property type="entry name" value="Glyco_hydro_b"/>
</dbReference>